<evidence type="ECO:0000313" key="12">
    <source>
        <dbReference type="EMBL" id="ELU12338.1"/>
    </source>
</evidence>
<dbReference type="SMART" id="SM00102">
    <property type="entry name" value="ADF"/>
    <property type="match status" value="2"/>
</dbReference>
<comment type="subcellular location">
    <subcellularLocation>
        <location evidence="2">Cytoplasm</location>
        <location evidence="2">Cell cortex</location>
    </subcellularLocation>
    <subcellularLocation>
        <location evidence="1">Cytoplasm</location>
        <location evidence="1">Cytoskeleton</location>
    </subcellularLocation>
</comment>
<dbReference type="InterPro" id="IPR028458">
    <property type="entry name" value="Twinfilin"/>
</dbReference>
<keyword evidence="4" id="KW-0963">Cytoplasm</keyword>
<name>R7V0H2_CAPTE</name>
<gene>
    <name evidence="12" type="ORF">CAPTEDRAFT_150315</name>
</gene>
<dbReference type="EnsemblMetazoa" id="CapteT150315">
    <property type="protein sequence ID" value="CapteP150315"/>
    <property type="gene ID" value="CapteG150315"/>
</dbReference>
<dbReference type="GO" id="GO:0051016">
    <property type="term" value="P:barbed-end actin filament capping"/>
    <property type="evidence" value="ECO:0007669"/>
    <property type="project" value="TreeGrafter"/>
</dbReference>
<feature type="domain" description="ADF-H" evidence="11">
    <location>
        <begin position="190"/>
        <end position="345"/>
    </location>
</feature>
<keyword evidence="6" id="KW-0009">Actin-binding</keyword>
<dbReference type="Pfam" id="PF00241">
    <property type="entry name" value="Cofilin_ADF"/>
    <property type="match status" value="2"/>
</dbReference>
<dbReference type="GO" id="GO:0030016">
    <property type="term" value="C:myofibril"/>
    <property type="evidence" value="ECO:0007669"/>
    <property type="project" value="TreeGrafter"/>
</dbReference>
<dbReference type="CDD" id="cd11285">
    <property type="entry name" value="ADF_Twf-N_like"/>
    <property type="match status" value="1"/>
</dbReference>
<dbReference type="GO" id="GO:0003785">
    <property type="term" value="F:actin monomer binding"/>
    <property type="evidence" value="ECO:0007669"/>
    <property type="project" value="TreeGrafter"/>
</dbReference>
<evidence type="ECO:0000256" key="9">
    <source>
        <dbReference type="ARBA" id="ARBA00056419"/>
    </source>
</evidence>
<keyword evidence="14" id="KW-1185">Reference proteome</keyword>
<feature type="domain" description="ADF-H" evidence="11">
    <location>
        <begin position="1"/>
        <end position="139"/>
    </location>
</feature>
<keyword evidence="5" id="KW-0677">Repeat</keyword>
<proteinExistence type="inferred from homology"/>
<dbReference type="PANTHER" id="PTHR13759">
    <property type="entry name" value="TWINFILIN"/>
    <property type="match status" value="1"/>
</dbReference>
<reference evidence="13" key="3">
    <citation type="submission" date="2015-06" db="UniProtKB">
        <authorList>
            <consortium name="EnsemblMetazoa"/>
        </authorList>
    </citation>
    <scope>IDENTIFICATION</scope>
</reference>
<dbReference type="GO" id="GO:0010976">
    <property type="term" value="P:positive regulation of neuron projection development"/>
    <property type="evidence" value="ECO:0007669"/>
    <property type="project" value="TreeGrafter"/>
</dbReference>
<dbReference type="Proteomes" id="UP000014760">
    <property type="component" value="Unassembled WGS sequence"/>
</dbReference>
<dbReference type="EMBL" id="AMQN01005448">
    <property type="status" value="NOT_ANNOTATED_CDS"/>
    <property type="molecule type" value="Genomic_DNA"/>
</dbReference>
<dbReference type="GO" id="GO:0030042">
    <property type="term" value="P:actin filament depolymerization"/>
    <property type="evidence" value="ECO:0007669"/>
    <property type="project" value="TreeGrafter"/>
</dbReference>
<dbReference type="CDD" id="cd11284">
    <property type="entry name" value="ADF_Twf-C_like"/>
    <property type="match status" value="1"/>
</dbReference>
<evidence type="ECO:0000256" key="3">
    <source>
        <dbReference type="ARBA" id="ARBA00009557"/>
    </source>
</evidence>
<evidence type="ECO:0000256" key="4">
    <source>
        <dbReference type="ARBA" id="ARBA00022490"/>
    </source>
</evidence>
<dbReference type="GO" id="GO:0010591">
    <property type="term" value="P:regulation of lamellipodium assembly"/>
    <property type="evidence" value="ECO:0007669"/>
    <property type="project" value="TreeGrafter"/>
</dbReference>
<evidence type="ECO:0000256" key="10">
    <source>
        <dbReference type="ARBA" id="ARBA00069496"/>
    </source>
</evidence>
<dbReference type="HOGENOM" id="CLU_031995_0_1_1"/>
<evidence type="ECO:0000313" key="13">
    <source>
        <dbReference type="EnsemblMetazoa" id="CapteP150315"/>
    </source>
</evidence>
<dbReference type="PANTHER" id="PTHR13759:SF1">
    <property type="entry name" value="TWINFILIN"/>
    <property type="match status" value="1"/>
</dbReference>
<dbReference type="OrthoDB" id="10006997at2759"/>
<evidence type="ECO:0000256" key="7">
    <source>
        <dbReference type="ARBA" id="ARBA00023212"/>
    </source>
</evidence>
<dbReference type="FunCoup" id="R7V0H2">
    <property type="interactions" value="975"/>
</dbReference>
<organism evidence="12">
    <name type="scientific">Capitella teleta</name>
    <name type="common">Polychaete worm</name>
    <dbReference type="NCBI Taxonomy" id="283909"/>
    <lineage>
        <taxon>Eukaryota</taxon>
        <taxon>Metazoa</taxon>
        <taxon>Spiralia</taxon>
        <taxon>Lophotrochozoa</taxon>
        <taxon>Annelida</taxon>
        <taxon>Polychaeta</taxon>
        <taxon>Sedentaria</taxon>
        <taxon>Scolecida</taxon>
        <taxon>Capitellidae</taxon>
        <taxon>Capitella</taxon>
    </lineage>
</organism>
<dbReference type="GO" id="GO:0051015">
    <property type="term" value="F:actin filament binding"/>
    <property type="evidence" value="ECO:0007669"/>
    <property type="project" value="TreeGrafter"/>
</dbReference>
<dbReference type="GO" id="GO:0005884">
    <property type="term" value="C:actin filament"/>
    <property type="evidence" value="ECO:0007669"/>
    <property type="project" value="TreeGrafter"/>
</dbReference>
<dbReference type="FunFam" id="3.40.20.10:FF:000007">
    <property type="entry name" value="Twinfilin-1 isoform 1"/>
    <property type="match status" value="1"/>
</dbReference>
<reference evidence="12 14" key="2">
    <citation type="journal article" date="2013" name="Nature">
        <title>Insights into bilaterian evolution from three spiralian genomes.</title>
        <authorList>
            <person name="Simakov O."/>
            <person name="Marletaz F."/>
            <person name="Cho S.J."/>
            <person name="Edsinger-Gonzales E."/>
            <person name="Havlak P."/>
            <person name="Hellsten U."/>
            <person name="Kuo D.H."/>
            <person name="Larsson T."/>
            <person name="Lv J."/>
            <person name="Arendt D."/>
            <person name="Savage R."/>
            <person name="Osoegawa K."/>
            <person name="de Jong P."/>
            <person name="Grimwood J."/>
            <person name="Chapman J.A."/>
            <person name="Shapiro H."/>
            <person name="Aerts A."/>
            <person name="Otillar R.P."/>
            <person name="Terry A.Y."/>
            <person name="Boore J.L."/>
            <person name="Grigoriev I.V."/>
            <person name="Lindberg D.R."/>
            <person name="Seaver E.C."/>
            <person name="Weisblat D.A."/>
            <person name="Putnam N.H."/>
            <person name="Rokhsar D.S."/>
        </authorList>
    </citation>
    <scope>NUCLEOTIDE SEQUENCE</scope>
    <source>
        <strain evidence="12 14">I ESC-2004</strain>
    </source>
</reference>
<accession>R7V0H2</accession>
<dbReference type="PROSITE" id="PS51263">
    <property type="entry name" value="ADF_H"/>
    <property type="match status" value="2"/>
</dbReference>
<evidence type="ECO:0000256" key="5">
    <source>
        <dbReference type="ARBA" id="ARBA00022737"/>
    </source>
</evidence>
<dbReference type="EMBL" id="KB296055">
    <property type="protein sequence ID" value="ELU12338.1"/>
    <property type="molecule type" value="Genomic_DNA"/>
</dbReference>
<comment type="similarity">
    <text evidence="3">Belongs to the actin-binding proteins ADF family. Twinfilin subfamily.</text>
</comment>
<evidence type="ECO:0000256" key="8">
    <source>
        <dbReference type="ARBA" id="ARBA00038532"/>
    </source>
</evidence>
<dbReference type="SUPFAM" id="SSF55753">
    <property type="entry name" value="Actin depolymerizing proteins"/>
    <property type="match status" value="2"/>
</dbReference>
<evidence type="ECO:0000256" key="6">
    <source>
        <dbReference type="ARBA" id="ARBA00023203"/>
    </source>
</evidence>
<evidence type="ECO:0000256" key="1">
    <source>
        <dbReference type="ARBA" id="ARBA00004245"/>
    </source>
</evidence>
<dbReference type="InterPro" id="IPR002108">
    <property type="entry name" value="ADF-H"/>
</dbReference>
<reference evidence="14" key="1">
    <citation type="submission" date="2012-12" db="EMBL/GenBank/DDBJ databases">
        <authorList>
            <person name="Hellsten U."/>
            <person name="Grimwood J."/>
            <person name="Chapman J.A."/>
            <person name="Shapiro H."/>
            <person name="Aerts A."/>
            <person name="Otillar R.P."/>
            <person name="Terry A.Y."/>
            <person name="Boore J.L."/>
            <person name="Simakov O."/>
            <person name="Marletaz F."/>
            <person name="Cho S.-J."/>
            <person name="Edsinger-Gonzales E."/>
            <person name="Havlak P."/>
            <person name="Kuo D.-H."/>
            <person name="Larsson T."/>
            <person name="Lv J."/>
            <person name="Arendt D."/>
            <person name="Savage R."/>
            <person name="Osoegawa K."/>
            <person name="de Jong P."/>
            <person name="Lindberg D.R."/>
            <person name="Seaver E.C."/>
            <person name="Weisblat D.A."/>
            <person name="Putnam N.H."/>
            <person name="Grigoriev I.V."/>
            <person name="Rokhsar D.S."/>
        </authorList>
    </citation>
    <scope>NUCLEOTIDE SEQUENCE</scope>
    <source>
        <strain evidence="14">I ESC-2004</strain>
    </source>
</reference>
<dbReference type="InterPro" id="IPR029006">
    <property type="entry name" value="ADF-H/Gelsolin-like_dom_sf"/>
</dbReference>
<dbReference type="OMA" id="YLFKHTH"/>
<comment type="subunit">
    <text evidence="8">Interacts with G-actin; ADP-actin form.</text>
</comment>
<evidence type="ECO:0000259" key="11">
    <source>
        <dbReference type="PROSITE" id="PS51263"/>
    </source>
</evidence>
<dbReference type="STRING" id="283909.R7V0H2"/>
<dbReference type="GO" id="GO:0005938">
    <property type="term" value="C:cell cortex"/>
    <property type="evidence" value="ECO:0007669"/>
    <property type="project" value="UniProtKB-SubCell"/>
</dbReference>
<evidence type="ECO:0000313" key="14">
    <source>
        <dbReference type="Proteomes" id="UP000014760"/>
    </source>
</evidence>
<sequence>MSHQTGITASDHLQSFLANSKSGSVRSIKISIAEEKLVLAHSDPPRGTWEDDWDPLVVPQLEEKQPCFIMYRLDSANEMGYQWIFISYSPDFSPVRQKMLFAATRATMKREFGGGQITDELFGTAVDDVNLDGYRKHLTAKSAPPPLTMAEEELQLINKTEVAKTSILGNKTANHLQVKNDGASAKHQTLTGLAFPVSRAAQDEIHRLMDRAITYVQLSIDQKNETIELSSTDTVDAKGLRSRIPTDAPRYHIFLYKHNHEGDYMESIGEFDSLVLISTSSFFLTVFIYSMPGYKCPIKERMLYSSCKNPFLASLEDGMKMQIARKLEIDDPAEVTEDFIYAEVHPAKNIVKTQFARPKGPAGRGPKRMTKK</sequence>
<dbReference type="AlphaFoldDB" id="R7V0H2"/>
<keyword evidence="7" id="KW-0206">Cytoskeleton</keyword>
<comment type="function">
    <text evidence="9">Actin-binding protein involved in motile and morphological processes. Inhibits actin polymerization, likely by sequestering G-actin.</text>
</comment>
<dbReference type="FunFam" id="3.40.20.10:FF:000042">
    <property type="entry name" value="Actin depolymerizing protein"/>
    <property type="match status" value="1"/>
</dbReference>
<evidence type="ECO:0000256" key="2">
    <source>
        <dbReference type="ARBA" id="ARBA00004544"/>
    </source>
</evidence>
<dbReference type="Gene3D" id="3.40.20.10">
    <property type="entry name" value="Severin"/>
    <property type="match status" value="2"/>
</dbReference>
<protein>
    <recommendedName>
        <fullName evidence="10">Twinfilin</fullName>
    </recommendedName>
</protein>